<dbReference type="SUPFAM" id="SSF55174">
    <property type="entry name" value="Alpha-L RNA-binding motif"/>
    <property type="match status" value="1"/>
</dbReference>
<evidence type="ECO:0000259" key="2">
    <source>
        <dbReference type="SMART" id="SM00363"/>
    </source>
</evidence>
<dbReference type="Pfam" id="PF01479">
    <property type="entry name" value="S4"/>
    <property type="match status" value="1"/>
</dbReference>
<organism evidence="3 4">
    <name type="scientific">Peribacillus simplex</name>
    <dbReference type="NCBI Taxonomy" id="1478"/>
    <lineage>
        <taxon>Bacteria</taxon>
        <taxon>Bacillati</taxon>
        <taxon>Bacillota</taxon>
        <taxon>Bacilli</taxon>
        <taxon>Bacillales</taxon>
        <taxon>Bacillaceae</taxon>
        <taxon>Peribacillus</taxon>
    </lineage>
</organism>
<reference evidence="3 4" key="1">
    <citation type="submission" date="2015-11" db="EMBL/GenBank/DDBJ databases">
        <title>Genome Sequence of Bacillus simplex strain VanAntwerpen2.</title>
        <authorList>
            <person name="Couger M.B."/>
        </authorList>
    </citation>
    <scope>NUCLEOTIDE SEQUENCE [LARGE SCALE GENOMIC DNA]</scope>
    <source>
        <strain evidence="3 4">VanAntwerpen02</strain>
    </source>
</reference>
<protein>
    <submittedName>
        <fullName evidence="3">RNA-binding protein</fullName>
    </submittedName>
</protein>
<dbReference type="InterPro" id="IPR036986">
    <property type="entry name" value="S4_RNA-bd_sf"/>
</dbReference>
<dbReference type="InterPro" id="IPR002942">
    <property type="entry name" value="S4_RNA-bd"/>
</dbReference>
<sequence>MSIYQHFRPEEKEFIDQAMNWIDQVKDSYAPKLSDFLDPRQQEILTSLLGNDPDAKLQFNGGSEFVERKRVLIYPDYYSPEPSDFNISLYDISYPKKFVTLEHRQILGTLMSLGVKREKFGDIIVTEEHIQFIAAEEMDAYLTGNLEKIGKASVAIKRLPIGNIIQVQDKWEEQVTTVSSLRLDSVLSAVLNISRQKTQALVTSGKVKVNFKQTENVSEECREGDTLSIRGFGRCKILSIDGKTKKDKWRISLGRQK</sequence>
<dbReference type="PANTHER" id="PTHR13633">
    <property type="entry name" value="MITOCHONDRIAL TRANSCRIPTION RESCUE FACTOR 1"/>
    <property type="match status" value="1"/>
</dbReference>
<gene>
    <name evidence="3" type="ORF">AS888_10530</name>
</gene>
<dbReference type="Pfam" id="PF17774">
    <property type="entry name" value="YlmH_RBD"/>
    <property type="match status" value="1"/>
</dbReference>
<dbReference type="InterPro" id="IPR012677">
    <property type="entry name" value="Nucleotide-bd_a/b_plait_sf"/>
</dbReference>
<dbReference type="PANTHER" id="PTHR13633:SF3">
    <property type="entry name" value="MITOCHONDRIAL TRANSCRIPTION RESCUE FACTOR 1"/>
    <property type="match status" value="1"/>
</dbReference>
<dbReference type="InterPro" id="IPR040591">
    <property type="entry name" value="RqcP2_RBD"/>
</dbReference>
<dbReference type="GO" id="GO:0003723">
    <property type="term" value="F:RNA binding"/>
    <property type="evidence" value="ECO:0007669"/>
    <property type="project" value="UniProtKB-KW"/>
</dbReference>
<comment type="caution">
    <text evidence="3">The sequence shown here is derived from an EMBL/GenBank/DDBJ whole genome shotgun (WGS) entry which is preliminary data.</text>
</comment>
<dbReference type="Gene3D" id="3.30.1370.160">
    <property type="match status" value="1"/>
</dbReference>
<dbReference type="EMBL" id="LNNH01000059">
    <property type="protein sequence ID" value="KWW10847.1"/>
    <property type="molecule type" value="Genomic_DNA"/>
</dbReference>
<dbReference type="Pfam" id="PF21278">
    <property type="entry name" value="YlmH_1st"/>
    <property type="match status" value="1"/>
</dbReference>
<proteinExistence type="predicted"/>
<dbReference type="SMART" id="SM00363">
    <property type="entry name" value="S4"/>
    <property type="match status" value="1"/>
</dbReference>
<dbReference type="AlphaFoldDB" id="A0A120GMG4"/>
<name>A0A120GMG4_9BACI</name>
<dbReference type="InterPro" id="IPR048443">
    <property type="entry name" value="RqcP2_N"/>
</dbReference>
<accession>A0A120GMG4</accession>
<evidence type="ECO:0000313" key="4">
    <source>
        <dbReference type="Proteomes" id="UP000064189"/>
    </source>
</evidence>
<evidence type="ECO:0000256" key="1">
    <source>
        <dbReference type="PROSITE-ProRule" id="PRU00182"/>
    </source>
</evidence>
<dbReference type="PROSITE" id="PS50889">
    <property type="entry name" value="S4"/>
    <property type="match status" value="1"/>
</dbReference>
<evidence type="ECO:0000313" key="3">
    <source>
        <dbReference type="EMBL" id="KWW10847.1"/>
    </source>
</evidence>
<dbReference type="Gene3D" id="3.30.70.330">
    <property type="match status" value="1"/>
</dbReference>
<keyword evidence="4" id="KW-1185">Reference proteome</keyword>
<feature type="domain" description="RNA-binding S4" evidence="2">
    <location>
        <begin position="181"/>
        <end position="238"/>
    </location>
</feature>
<dbReference type="RefSeq" id="WP_061144555.1">
    <property type="nucleotide sequence ID" value="NZ_LNNH01000059.1"/>
</dbReference>
<keyword evidence="1" id="KW-0694">RNA-binding</keyword>
<dbReference type="Proteomes" id="UP000064189">
    <property type="component" value="Unassembled WGS sequence"/>
</dbReference>
<dbReference type="Gene3D" id="3.10.290.10">
    <property type="entry name" value="RNA-binding S4 domain"/>
    <property type="match status" value="1"/>
</dbReference>
<dbReference type="CDD" id="cd00165">
    <property type="entry name" value="S4"/>
    <property type="match status" value="1"/>
</dbReference>